<evidence type="ECO:0000313" key="1">
    <source>
        <dbReference type="EMBL" id="MFC6198513.1"/>
    </source>
</evidence>
<gene>
    <name evidence="1" type="ORF">ACFQDM_10495</name>
</gene>
<protein>
    <submittedName>
        <fullName evidence="1">Uncharacterized protein</fullName>
    </submittedName>
</protein>
<dbReference type="EMBL" id="JBHSSW010000012">
    <property type="protein sequence ID" value="MFC6198513.1"/>
    <property type="molecule type" value="Genomic_DNA"/>
</dbReference>
<sequence length="108" mass="12364">MQKLERLYLAILRSPSLPENISTLSDIGKWVLIERNILLIQSQQTLTRIHNALRTYLLPEGLQVIPLSHHQTQLSPLDQQIALPRDLGDIISEIAPEHRRTHALPPTR</sequence>
<comment type="caution">
    <text evidence="1">The sequence shown here is derived from an EMBL/GenBank/DDBJ whole genome shotgun (WGS) entry which is preliminary data.</text>
</comment>
<accession>A0ABW1SB76</accession>
<proteinExistence type="predicted"/>
<organism evidence="1 2">
    <name type="scientific">Ponticaulis profundi</name>
    <dbReference type="NCBI Taxonomy" id="2665222"/>
    <lineage>
        <taxon>Bacteria</taxon>
        <taxon>Pseudomonadati</taxon>
        <taxon>Pseudomonadota</taxon>
        <taxon>Alphaproteobacteria</taxon>
        <taxon>Hyphomonadales</taxon>
        <taxon>Hyphomonadaceae</taxon>
        <taxon>Ponticaulis</taxon>
    </lineage>
</organism>
<keyword evidence="2" id="KW-1185">Reference proteome</keyword>
<reference evidence="2" key="1">
    <citation type="journal article" date="2019" name="Int. J. Syst. Evol. Microbiol.">
        <title>The Global Catalogue of Microorganisms (GCM) 10K type strain sequencing project: providing services to taxonomists for standard genome sequencing and annotation.</title>
        <authorList>
            <consortium name="The Broad Institute Genomics Platform"/>
            <consortium name="The Broad Institute Genome Sequencing Center for Infectious Disease"/>
            <person name="Wu L."/>
            <person name="Ma J."/>
        </authorList>
    </citation>
    <scope>NUCLEOTIDE SEQUENCE [LARGE SCALE GENOMIC DNA]</scope>
    <source>
        <strain evidence="2">CGMCC-1.15741</strain>
    </source>
</reference>
<dbReference type="Proteomes" id="UP001596303">
    <property type="component" value="Unassembled WGS sequence"/>
</dbReference>
<name>A0ABW1SB76_9PROT</name>
<evidence type="ECO:0000313" key="2">
    <source>
        <dbReference type="Proteomes" id="UP001596303"/>
    </source>
</evidence>